<dbReference type="InterPro" id="IPR047272">
    <property type="entry name" value="S49_SppA_C"/>
</dbReference>
<evidence type="ECO:0000256" key="3">
    <source>
        <dbReference type="ARBA" id="ARBA00022670"/>
    </source>
</evidence>
<dbReference type="GO" id="GO:0016020">
    <property type="term" value="C:membrane"/>
    <property type="evidence" value="ECO:0007669"/>
    <property type="project" value="UniProtKB-SubCell"/>
</dbReference>
<feature type="active site" description="Proton donor/acceptor" evidence="7">
    <location>
        <position position="201"/>
    </location>
</feature>
<evidence type="ECO:0000256" key="1">
    <source>
        <dbReference type="ARBA" id="ARBA00004370"/>
    </source>
</evidence>
<keyword evidence="11" id="KW-1185">Reference proteome</keyword>
<feature type="domain" description="Peptidase S49" evidence="9">
    <location>
        <begin position="133"/>
        <end position="282"/>
    </location>
</feature>
<evidence type="ECO:0000256" key="4">
    <source>
        <dbReference type="ARBA" id="ARBA00022801"/>
    </source>
</evidence>
<dbReference type="Gene3D" id="6.20.330.10">
    <property type="match status" value="1"/>
</dbReference>
<keyword evidence="5" id="KW-0720">Serine protease</keyword>
<comment type="caution">
    <text evidence="10">The sequence shown here is derived from an EMBL/GenBank/DDBJ whole genome shotgun (WGS) entry which is preliminary data.</text>
</comment>
<accession>A0A4U1BRN9</accession>
<evidence type="ECO:0000256" key="8">
    <source>
        <dbReference type="SAM" id="Phobius"/>
    </source>
</evidence>
<dbReference type="Proteomes" id="UP000305675">
    <property type="component" value="Unassembled WGS sequence"/>
</dbReference>
<keyword evidence="4" id="KW-0378">Hydrolase</keyword>
<dbReference type="EMBL" id="SWCJ01000002">
    <property type="protein sequence ID" value="TKB57253.1"/>
    <property type="molecule type" value="Genomic_DNA"/>
</dbReference>
<evidence type="ECO:0000256" key="5">
    <source>
        <dbReference type="ARBA" id="ARBA00022825"/>
    </source>
</evidence>
<name>A0A4U1BRN9_9GAMM</name>
<dbReference type="InterPro" id="IPR002142">
    <property type="entry name" value="Peptidase_S49"/>
</dbReference>
<keyword evidence="8" id="KW-0812">Transmembrane</keyword>
<keyword evidence="8" id="KW-1133">Transmembrane helix</keyword>
<dbReference type="GO" id="GO:0006465">
    <property type="term" value="P:signal peptide processing"/>
    <property type="evidence" value="ECO:0007669"/>
    <property type="project" value="InterPro"/>
</dbReference>
<dbReference type="CDD" id="cd07023">
    <property type="entry name" value="S49_Sppa_N_C"/>
    <property type="match status" value="1"/>
</dbReference>
<gene>
    <name evidence="10" type="primary">sppA</name>
    <name evidence="10" type="ORF">FCL42_02945</name>
</gene>
<dbReference type="Pfam" id="PF01343">
    <property type="entry name" value="Peptidase_S49"/>
    <property type="match status" value="2"/>
</dbReference>
<dbReference type="InterPro" id="IPR004634">
    <property type="entry name" value="Pept_S49_pIV"/>
</dbReference>
<dbReference type="PANTHER" id="PTHR33209:SF1">
    <property type="entry name" value="PEPTIDASE S49 DOMAIN-CONTAINING PROTEIN"/>
    <property type="match status" value="1"/>
</dbReference>
<protein>
    <submittedName>
        <fullName evidence="10">Signal peptide peptidase SppA</fullName>
    </submittedName>
</protein>
<dbReference type="OrthoDB" id="9764363at2"/>
<dbReference type="AlphaFoldDB" id="A0A4U1BRN9"/>
<feature type="active site" description="Nucleophile" evidence="7">
    <location>
        <position position="407"/>
    </location>
</feature>
<evidence type="ECO:0000313" key="11">
    <source>
        <dbReference type="Proteomes" id="UP000305675"/>
    </source>
</evidence>
<dbReference type="RefSeq" id="WP_136861899.1">
    <property type="nucleotide sequence ID" value="NZ_SWCJ01000002.1"/>
</dbReference>
<reference evidence="10 11" key="1">
    <citation type="submission" date="2019-04" db="EMBL/GenBank/DDBJ databases">
        <authorList>
            <person name="Hwang J.C."/>
        </authorList>
    </citation>
    <scope>NUCLEOTIDE SEQUENCE [LARGE SCALE GENOMIC DNA]</scope>
    <source>
        <strain evidence="10 11">IMCC35002</strain>
    </source>
</reference>
<dbReference type="GO" id="GO:0008236">
    <property type="term" value="F:serine-type peptidase activity"/>
    <property type="evidence" value="ECO:0007669"/>
    <property type="project" value="UniProtKB-KW"/>
</dbReference>
<dbReference type="CDD" id="cd07018">
    <property type="entry name" value="S49_SppA_67K_type"/>
    <property type="match status" value="1"/>
</dbReference>
<dbReference type="NCBIfam" id="TIGR00705">
    <property type="entry name" value="SppA_67K"/>
    <property type="match status" value="1"/>
</dbReference>
<dbReference type="InterPro" id="IPR029045">
    <property type="entry name" value="ClpP/crotonase-like_dom_sf"/>
</dbReference>
<dbReference type="PIRSF" id="PIRSF001217">
    <property type="entry name" value="Protease_4_SppA"/>
    <property type="match status" value="1"/>
</dbReference>
<feature type="domain" description="Peptidase S49" evidence="9">
    <location>
        <begin position="390"/>
        <end position="540"/>
    </location>
</feature>
<evidence type="ECO:0000256" key="6">
    <source>
        <dbReference type="ARBA" id="ARBA00023136"/>
    </source>
</evidence>
<dbReference type="PANTHER" id="PTHR33209">
    <property type="entry name" value="PROTEASE 4"/>
    <property type="match status" value="1"/>
</dbReference>
<evidence type="ECO:0000313" key="10">
    <source>
        <dbReference type="EMBL" id="TKB57253.1"/>
    </source>
</evidence>
<dbReference type="NCBIfam" id="TIGR00706">
    <property type="entry name" value="SppA_dom"/>
    <property type="match status" value="1"/>
</dbReference>
<proteinExistence type="inferred from homology"/>
<dbReference type="InterPro" id="IPR004635">
    <property type="entry name" value="Pept_S49_SppA"/>
</dbReference>
<keyword evidence="3" id="KW-0645">Protease</keyword>
<dbReference type="InterPro" id="IPR047217">
    <property type="entry name" value="S49_SppA_67K_type_N"/>
</dbReference>
<keyword evidence="6 8" id="KW-0472">Membrane</keyword>
<evidence type="ECO:0000256" key="7">
    <source>
        <dbReference type="PIRSR" id="PIRSR001217-1"/>
    </source>
</evidence>
<comment type="subcellular location">
    <subcellularLocation>
        <location evidence="1">Membrane</location>
    </subcellularLocation>
</comment>
<organism evidence="10 11">
    <name type="scientific">Ferrimonas aestuarii</name>
    <dbReference type="NCBI Taxonomy" id="2569539"/>
    <lineage>
        <taxon>Bacteria</taxon>
        <taxon>Pseudomonadati</taxon>
        <taxon>Pseudomonadota</taxon>
        <taxon>Gammaproteobacteria</taxon>
        <taxon>Alteromonadales</taxon>
        <taxon>Ferrimonadaceae</taxon>
        <taxon>Ferrimonas</taxon>
    </lineage>
</organism>
<evidence type="ECO:0000256" key="2">
    <source>
        <dbReference type="ARBA" id="ARBA00008683"/>
    </source>
</evidence>
<evidence type="ECO:0000259" key="9">
    <source>
        <dbReference type="Pfam" id="PF01343"/>
    </source>
</evidence>
<comment type="similarity">
    <text evidence="2">Belongs to the peptidase S49 family.</text>
</comment>
<dbReference type="Gene3D" id="3.90.226.10">
    <property type="entry name" value="2-enoyl-CoA Hydratase, Chain A, domain 1"/>
    <property type="match status" value="3"/>
</dbReference>
<sequence>MPSKKPFIIRVFSLLWKTINGFRKLVLNLIFFGILAAIVVAMNQESAPQVPQDAALVLNLTGTLVEQEQELDPFTLLASGGEEQEQEIELQALIEMIEHAAGDERISGIVLRPAGLRAGTAKLQQLGDALQTFKASGKPVIAQGGWFGQNPYLLASYADEVQLDTSGMVSIDGMGMYRLFYKEVLDKIGVKTHLFRVGKYKSFAEGYTRTDMSAEAKEANMALLGDIWGHYKTLVSANRDIDPALLDASLEEVEAGLRAADGDFAQFALQLGLVDKVMTSVAMRDDLIERFGTLADDDSKFNGIGWRAYQAQTQMPFDLPSANPKVAVIVAQGAIVPGDQPNNLVGGRSMSKLLREAREDDDVKAVVIRVDSPGGSVSASEQIRQEVLALKAAGKTVVSSMSSVAASGGYWISANADRIYAMPSTITGSIGIIGMIQTFEDTAKTIGVNFDGVGTTELAGINALSPLPDRFKAIMQLSLDKGYKDFITLVSTSRGLELDKVEELAQGRVWSGIQAKELGLVDELGGLEDAIKGAAELAGLEQYDVKNIKRPLSPEQELLREFMKEANIELPQSSTSPLMQMVKRELLAPIEQQLILNDPKNAFLLCLECSEL</sequence>
<dbReference type="SUPFAM" id="SSF52096">
    <property type="entry name" value="ClpP/crotonase"/>
    <property type="match status" value="2"/>
</dbReference>
<feature type="transmembrane region" description="Helical" evidence="8">
    <location>
        <begin position="21"/>
        <end position="42"/>
    </location>
</feature>